<feature type="region of interest" description="Disordered" evidence="1">
    <location>
        <begin position="105"/>
        <end position="151"/>
    </location>
</feature>
<proteinExistence type="predicted"/>
<dbReference type="InterPro" id="IPR021888">
    <property type="entry name" value="DUF3499"/>
</dbReference>
<dbReference type="Pfam" id="PF12005">
    <property type="entry name" value="DUF3499"/>
    <property type="match status" value="1"/>
</dbReference>
<protein>
    <submittedName>
        <fullName evidence="2">DUF3499 domain-containing protein</fullName>
    </submittedName>
</protein>
<gene>
    <name evidence="2" type="ORF">EJ997_00325</name>
</gene>
<keyword evidence="3" id="KW-1185">Reference proteome</keyword>
<dbReference type="EMBL" id="CP034593">
    <property type="protein sequence ID" value="AZQ76000.1"/>
    <property type="molecule type" value="Genomic_DNA"/>
</dbReference>
<sequence length="151" mass="16598">MWLGELIRRVGGHPTRIPRVLPLVVVVRQCSRTRCTGRAVVTMTYDYGEATAVVGPLSPVAQKGALDLCEDHAQSVTVPRGWSMVRLVTEYEPAPPSDNDLMALANAIKEASQRRAPEPRPAQREVRRQSDVPGQVGPKLRAVPNPEENND</sequence>
<reference evidence="2 3" key="1">
    <citation type="submission" date="2018-12" db="EMBL/GenBank/DDBJ databases">
        <title>Complete genome sequence of Flaviflexus sp. H23T48.</title>
        <authorList>
            <person name="Bae J.-W."/>
            <person name="Lee J.-Y."/>
        </authorList>
    </citation>
    <scope>NUCLEOTIDE SEQUENCE [LARGE SCALE GENOMIC DNA]</scope>
    <source>
        <strain evidence="2 3">H23T48</strain>
    </source>
</reference>
<evidence type="ECO:0000313" key="3">
    <source>
        <dbReference type="Proteomes" id="UP000280344"/>
    </source>
</evidence>
<dbReference type="Proteomes" id="UP000280344">
    <property type="component" value="Chromosome"/>
</dbReference>
<evidence type="ECO:0000313" key="2">
    <source>
        <dbReference type="EMBL" id="AZQ76000.1"/>
    </source>
</evidence>
<name>A0A3Q9G5Y8_9ACTO</name>
<accession>A0A3Q9G5Y8</accession>
<feature type="compositionally biased region" description="Basic and acidic residues" evidence="1">
    <location>
        <begin position="111"/>
        <end position="130"/>
    </location>
</feature>
<dbReference type="AlphaFoldDB" id="A0A3Q9G5Y8"/>
<dbReference type="OrthoDB" id="3216194at2"/>
<evidence type="ECO:0000256" key="1">
    <source>
        <dbReference type="SAM" id="MobiDB-lite"/>
    </source>
</evidence>
<organism evidence="2 3">
    <name type="scientific">Flaviflexus ciconiae</name>
    <dbReference type="NCBI Taxonomy" id="2496867"/>
    <lineage>
        <taxon>Bacteria</taxon>
        <taxon>Bacillati</taxon>
        <taxon>Actinomycetota</taxon>
        <taxon>Actinomycetes</taxon>
        <taxon>Actinomycetales</taxon>
        <taxon>Actinomycetaceae</taxon>
        <taxon>Flaviflexus</taxon>
    </lineage>
</organism>
<dbReference type="KEGG" id="flh:EJ997_00325"/>